<keyword evidence="3" id="KW-1185">Reference proteome</keyword>
<accession>A0ABW5J173</accession>
<evidence type="ECO:0008006" key="4">
    <source>
        <dbReference type="Google" id="ProtNLM"/>
    </source>
</evidence>
<comment type="caution">
    <text evidence="2">The sequence shown here is derived from an EMBL/GenBank/DDBJ whole genome shotgun (WGS) entry which is preliminary data.</text>
</comment>
<gene>
    <name evidence="2" type="ORF">ACFSR2_02305</name>
</gene>
<protein>
    <recommendedName>
        <fullName evidence="4">Secreted protein</fullName>
    </recommendedName>
</protein>
<evidence type="ECO:0000313" key="3">
    <source>
        <dbReference type="Proteomes" id="UP001597510"/>
    </source>
</evidence>
<name>A0ABW5J173_9BACT</name>
<dbReference type="EMBL" id="JBHULC010000003">
    <property type="protein sequence ID" value="MFD2519697.1"/>
    <property type="molecule type" value="Genomic_DNA"/>
</dbReference>
<dbReference type="RefSeq" id="WP_340236448.1">
    <property type="nucleotide sequence ID" value="NZ_JBBEWC010000006.1"/>
</dbReference>
<evidence type="ECO:0000256" key="1">
    <source>
        <dbReference type="SAM" id="SignalP"/>
    </source>
</evidence>
<feature type="chain" id="PRO_5046440805" description="Secreted protein" evidence="1">
    <location>
        <begin position="20"/>
        <end position="196"/>
    </location>
</feature>
<organism evidence="2 3">
    <name type="scientific">Emticicia soli</name>
    <dbReference type="NCBI Taxonomy" id="2027878"/>
    <lineage>
        <taxon>Bacteria</taxon>
        <taxon>Pseudomonadati</taxon>
        <taxon>Bacteroidota</taxon>
        <taxon>Cytophagia</taxon>
        <taxon>Cytophagales</taxon>
        <taxon>Leadbetterellaceae</taxon>
        <taxon>Emticicia</taxon>
    </lineage>
</organism>
<dbReference type="Proteomes" id="UP001597510">
    <property type="component" value="Unassembled WGS sequence"/>
</dbReference>
<reference evidence="3" key="1">
    <citation type="journal article" date="2019" name="Int. J. Syst. Evol. Microbiol.">
        <title>The Global Catalogue of Microorganisms (GCM) 10K type strain sequencing project: providing services to taxonomists for standard genome sequencing and annotation.</title>
        <authorList>
            <consortium name="The Broad Institute Genomics Platform"/>
            <consortium name="The Broad Institute Genome Sequencing Center for Infectious Disease"/>
            <person name="Wu L."/>
            <person name="Ma J."/>
        </authorList>
    </citation>
    <scope>NUCLEOTIDE SEQUENCE [LARGE SCALE GENOMIC DNA]</scope>
    <source>
        <strain evidence="3">KCTC 52344</strain>
    </source>
</reference>
<keyword evidence="1" id="KW-0732">Signal</keyword>
<sequence length="196" mass="21054">MKYTLLILAFILSFIQSKAQTNTVVGATTTPAVNKTYTLCNGCGFSYTTVEAKDAGTDSYFDVPASGIPFDQYQIYRNNGQWKLARVAMCMGCTSPQTFIYYKVTANTSKPPCNASWIVGNTANAENIALTGDCVNLAPPSVIATTILPNVLTLPQLTAAEIAAITLPQKGMIVFDTSNNCLKLYNGTAWACMSTN</sequence>
<feature type="signal peptide" evidence="1">
    <location>
        <begin position="1"/>
        <end position="19"/>
    </location>
</feature>
<evidence type="ECO:0000313" key="2">
    <source>
        <dbReference type="EMBL" id="MFD2519697.1"/>
    </source>
</evidence>
<proteinExistence type="predicted"/>